<dbReference type="Proteomes" id="UP001412067">
    <property type="component" value="Unassembled WGS sequence"/>
</dbReference>
<evidence type="ECO:0000313" key="1">
    <source>
        <dbReference type="EMBL" id="KAK8938291.1"/>
    </source>
</evidence>
<sequence>MQLERIAVNNRLFILPWCVCQFTPRRNIEVLWLRHKSILGSLRSKSPASGR</sequence>
<dbReference type="EMBL" id="JBBWWR010000021">
    <property type="protein sequence ID" value="KAK8938291.1"/>
    <property type="molecule type" value="Genomic_DNA"/>
</dbReference>
<reference evidence="1 2" key="1">
    <citation type="journal article" date="2022" name="Nat. Plants">
        <title>Genomes of leafy and leafless Platanthera orchids illuminate the evolution of mycoheterotrophy.</title>
        <authorList>
            <person name="Li M.H."/>
            <person name="Liu K.W."/>
            <person name="Li Z."/>
            <person name="Lu H.C."/>
            <person name="Ye Q.L."/>
            <person name="Zhang D."/>
            <person name="Wang J.Y."/>
            <person name="Li Y.F."/>
            <person name="Zhong Z.M."/>
            <person name="Liu X."/>
            <person name="Yu X."/>
            <person name="Liu D.K."/>
            <person name="Tu X.D."/>
            <person name="Liu B."/>
            <person name="Hao Y."/>
            <person name="Liao X.Y."/>
            <person name="Jiang Y.T."/>
            <person name="Sun W.H."/>
            <person name="Chen J."/>
            <person name="Chen Y.Q."/>
            <person name="Ai Y."/>
            <person name="Zhai J.W."/>
            <person name="Wu S.S."/>
            <person name="Zhou Z."/>
            <person name="Hsiao Y.Y."/>
            <person name="Wu W.L."/>
            <person name="Chen Y.Y."/>
            <person name="Lin Y.F."/>
            <person name="Hsu J.L."/>
            <person name="Li C.Y."/>
            <person name="Wang Z.W."/>
            <person name="Zhao X."/>
            <person name="Zhong W.Y."/>
            <person name="Ma X.K."/>
            <person name="Ma L."/>
            <person name="Huang J."/>
            <person name="Chen G.Z."/>
            <person name="Huang M.Z."/>
            <person name="Huang L."/>
            <person name="Peng D.H."/>
            <person name="Luo Y.B."/>
            <person name="Zou S.Q."/>
            <person name="Chen S.P."/>
            <person name="Lan S."/>
            <person name="Tsai W.C."/>
            <person name="Van de Peer Y."/>
            <person name="Liu Z.J."/>
        </authorList>
    </citation>
    <scope>NUCLEOTIDE SEQUENCE [LARGE SCALE GENOMIC DNA]</scope>
    <source>
        <strain evidence="1">Lor288</strain>
    </source>
</reference>
<name>A0ABR2LE25_9ASPA</name>
<protein>
    <submittedName>
        <fullName evidence="1">Uncharacterized protein</fullName>
    </submittedName>
</protein>
<accession>A0ABR2LE25</accession>
<keyword evidence="2" id="KW-1185">Reference proteome</keyword>
<organism evidence="1 2">
    <name type="scientific">Platanthera guangdongensis</name>
    <dbReference type="NCBI Taxonomy" id="2320717"/>
    <lineage>
        <taxon>Eukaryota</taxon>
        <taxon>Viridiplantae</taxon>
        <taxon>Streptophyta</taxon>
        <taxon>Embryophyta</taxon>
        <taxon>Tracheophyta</taxon>
        <taxon>Spermatophyta</taxon>
        <taxon>Magnoliopsida</taxon>
        <taxon>Liliopsida</taxon>
        <taxon>Asparagales</taxon>
        <taxon>Orchidaceae</taxon>
        <taxon>Orchidoideae</taxon>
        <taxon>Orchideae</taxon>
        <taxon>Orchidinae</taxon>
        <taxon>Platanthera</taxon>
    </lineage>
</organism>
<proteinExistence type="predicted"/>
<gene>
    <name evidence="1" type="ORF">KSP40_PGU021130</name>
</gene>
<comment type="caution">
    <text evidence="1">The sequence shown here is derived from an EMBL/GenBank/DDBJ whole genome shotgun (WGS) entry which is preliminary data.</text>
</comment>
<evidence type="ECO:0000313" key="2">
    <source>
        <dbReference type="Proteomes" id="UP001412067"/>
    </source>
</evidence>